<accession>A0ACB9QV40</accession>
<evidence type="ECO:0000313" key="1">
    <source>
        <dbReference type="EMBL" id="KAI4367523.1"/>
    </source>
</evidence>
<evidence type="ECO:0000313" key="2">
    <source>
        <dbReference type="Proteomes" id="UP001057402"/>
    </source>
</evidence>
<organism evidence="1 2">
    <name type="scientific">Melastoma candidum</name>
    <dbReference type="NCBI Taxonomy" id="119954"/>
    <lineage>
        <taxon>Eukaryota</taxon>
        <taxon>Viridiplantae</taxon>
        <taxon>Streptophyta</taxon>
        <taxon>Embryophyta</taxon>
        <taxon>Tracheophyta</taxon>
        <taxon>Spermatophyta</taxon>
        <taxon>Magnoliopsida</taxon>
        <taxon>eudicotyledons</taxon>
        <taxon>Gunneridae</taxon>
        <taxon>Pentapetalae</taxon>
        <taxon>rosids</taxon>
        <taxon>malvids</taxon>
        <taxon>Myrtales</taxon>
        <taxon>Melastomataceae</taxon>
        <taxon>Melastomatoideae</taxon>
        <taxon>Melastomateae</taxon>
        <taxon>Melastoma</taxon>
    </lineage>
</organism>
<name>A0ACB9QV40_9MYRT</name>
<keyword evidence="2" id="KW-1185">Reference proteome</keyword>
<sequence length="170" mass="17463">MATAALLRAVRRRDVSSAPISAFRSLNGGVRPSWIGGQSLGALSRPFSSKPAGSDVIGIDLGTTNSCVAVMEGKNPRVIENAEGARTTPSVVAINQKGELLVGTPAKRQAVTNPTNTAAMGGDNVEEIKSKLDAANKAVSKIGQHMQGGSSNSTGGGDQASEAEYEEVKK</sequence>
<dbReference type="EMBL" id="CM042885">
    <property type="protein sequence ID" value="KAI4367523.1"/>
    <property type="molecule type" value="Genomic_DNA"/>
</dbReference>
<proteinExistence type="predicted"/>
<comment type="caution">
    <text evidence="1">The sequence shown here is derived from an EMBL/GenBank/DDBJ whole genome shotgun (WGS) entry which is preliminary data.</text>
</comment>
<gene>
    <name evidence="1" type="ORF">MLD38_023253</name>
</gene>
<reference evidence="2" key="1">
    <citation type="journal article" date="2023" name="Front. Plant Sci.">
        <title>Chromosomal-level genome assembly of Melastoma candidum provides insights into trichome evolution.</title>
        <authorList>
            <person name="Zhong Y."/>
            <person name="Wu W."/>
            <person name="Sun C."/>
            <person name="Zou P."/>
            <person name="Liu Y."/>
            <person name="Dai S."/>
            <person name="Zhou R."/>
        </authorList>
    </citation>
    <scope>NUCLEOTIDE SEQUENCE [LARGE SCALE GENOMIC DNA]</scope>
</reference>
<protein>
    <submittedName>
        <fullName evidence="1">Uncharacterized protein</fullName>
    </submittedName>
</protein>
<dbReference type="Proteomes" id="UP001057402">
    <property type="component" value="Chromosome 6"/>
</dbReference>